<dbReference type="AlphaFoldDB" id="A0A922SIM8"/>
<sequence length="302" mass="34053">MMWSDEQSLELISLYQEKPVIWDPKNPQYYKKNLKHDAWSDIAHSLERDVEECKNKMISLLASHRREKGKVKKSHSSGKGGDETYKSTWFAYEALAFLGDRNNPRKRRNTEITNEPEQSASTSVENDNSSEFISPNGQAPKKKKSDENKKMGMLSEALGLLKSAASSPTPEPRNNNPNNFDSETLFFSNFICSKMQQYNRSTKNAVQRAIMDVIFKADEGCTNFSQHYYPSAFNYSGYTTGSVPSSRYCNEPPSLSNRSELTSGYSTGQNQTSCPTAPYASPVPSELSQTSYEDVDFVNDLI</sequence>
<reference evidence="4" key="1">
    <citation type="journal article" date="2021" name="G3 (Bethesda)">
        <title>Genome and transcriptome analysis of the beet armyworm Spodoptera exigua reveals targets for pest control. .</title>
        <authorList>
            <person name="Simon S."/>
            <person name="Breeschoten T."/>
            <person name="Jansen H.J."/>
            <person name="Dirks R.P."/>
            <person name="Schranz M.E."/>
            <person name="Ros V.I.D."/>
        </authorList>
    </citation>
    <scope>NUCLEOTIDE SEQUENCE</scope>
    <source>
        <strain evidence="4">TB_SE_WUR_2020</strain>
    </source>
</reference>
<accession>A0A922SIM8</accession>
<evidence type="ECO:0008006" key="6">
    <source>
        <dbReference type="Google" id="ProtNLM"/>
    </source>
</evidence>
<dbReference type="PROSITE" id="PS51029">
    <property type="entry name" value="MADF"/>
    <property type="match status" value="1"/>
</dbReference>
<comment type="caution">
    <text evidence="4">The sequence shown here is derived from an EMBL/GenBank/DDBJ whole genome shotgun (WGS) entry which is preliminary data.</text>
</comment>
<dbReference type="InterPro" id="IPR006578">
    <property type="entry name" value="MADF-dom"/>
</dbReference>
<evidence type="ECO:0000313" key="5">
    <source>
        <dbReference type="Proteomes" id="UP000814243"/>
    </source>
</evidence>
<feature type="region of interest" description="Disordered" evidence="1">
    <location>
        <begin position="102"/>
        <end position="147"/>
    </location>
</feature>
<proteinExistence type="predicted"/>
<evidence type="ECO:0000256" key="1">
    <source>
        <dbReference type="SAM" id="MobiDB-lite"/>
    </source>
</evidence>
<dbReference type="Pfam" id="PF10545">
    <property type="entry name" value="MADF_DNA_bdg"/>
    <property type="match status" value="1"/>
</dbReference>
<feature type="domain" description="MADF" evidence="3">
    <location>
        <begin position="10"/>
        <end position="103"/>
    </location>
</feature>
<dbReference type="EMBL" id="JACEFF010000355">
    <property type="protein sequence ID" value="KAH9639106.1"/>
    <property type="molecule type" value="Genomic_DNA"/>
</dbReference>
<feature type="region of interest" description="Disordered" evidence="1">
    <location>
        <begin position="248"/>
        <end position="288"/>
    </location>
</feature>
<protein>
    <recommendedName>
        <fullName evidence="6">MADF domain-containing protein</fullName>
    </recommendedName>
</protein>
<dbReference type="SMART" id="SM00595">
    <property type="entry name" value="MADF"/>
    <property type="match status" value="1"/>
</dbReference>
<organism evidence="4 5">
    <name type="scientific">Spodoptera exigua</name>
    <name type="common">Beet armyworm</name>
    <name type="synonym">Noctua fulgens</name>
    <dbReference type="NCBI Taxonomy" id="7107"/>
    <lineage>
        <taxon>Eukaryota</taxon>
        <taxon>Metazoa</taxon>
        <taxon>Ecdysozoa</taxon>
        <taxon>Arthropoda</taxon>
        <taxon>Hexapoda</taxon>
        <taxon>Insecta</taxon>
        <taxon>Pterygota</taxon>
        <taxon>Neoptera</taxon>
        <taxon>Endopterygota</taxon>
        <taxon>Lepidoptera</taxon>
        <taxon>Glossata</taxon>
        <taxon>Ditrysia</taxon>
        <taxon>Noctuoidea</taxon>
        <taxon>Noctuidae</taxon>
        <taxon>Amphipyrinae</taxon>
        <taxon>Spodoptera</taxon>
    </lineage>
</organism>
<gene>
    <name evidence="4" type="ORF">HF086_016450</name>
</gene>
<evidence type="ECO:0000259" key="2">
    <source>
        <dbReference type="PROSITE" id="PS50090"/>
    </source>
</evidence>
<dbReference type="PANTHER" id="PTHR21505:SF12">
    <property type="entry name" value="MADF DOMAIN-CONTAINING PROTEIN-RELATED"/>
    <property type="match status" value="1"/>
</dbReference>
<feature type="compositionally biased region" description="Polar residues" evidence="1">
    <location>
        <begin position="248"/>
        <end position="275"/>
    </location>
</feature>
<dbReference type="Proteomes" id="UP000814243">
    <property type="component" value="Unassembled WGS sequence"/>
</dbReference>
<feature type="domain" description="Myb-like" evidence="2">
    <location>
        <begin position="1"/>
        <end position="61"/>
    </location>
</feature>
<evidence type="ECO:0000259" key="3">
    <source>
        <dbReference type="PROSITE" id="PS51029"/>
    </source>
</evidence>
<evidence type="ECO:0000313" key="4">
    <source>
        <dbReference type="EMBL" id="KAH9639106.1"/>
    </source>
</evidence>
<feature type="compositionally biased region" description="Polar residues" evidence="1">
    <location>
        <begin position="111"/>
        <end position="137"/>
    </location>
</feature>
<name>A0A922SIM8_SPOEX</name>
<dbReference type="InterPro" id="IPR001005">
    <property type="entry name" value="SANT/Myb"/>
</dbReference>
<dbReference type="PROSITE" id="PS50090">
    <property type="entry name" value="MYB_LIKE"/>
    <property type="match status" value="1"/>
</dbReference>
<dbReference type="PANTHER" id="PTHR21505">
    <property type="entry name" value="MADF DOMAIN-CONTAINING PROTEIN-RELATED"/>
    <property type="match status" value="1"/>
</dbReference>